<sequence length="412" mass="43823">MQPQPDLAAPPARLHPIQAAAGPHLLDVSMFWGATGGVRRVLTAKHERLKALGWRHTIIAPGAQGSGQLDCGGIPLPRSGGYRVVLSRARARRQMEFLAPDVIESADPYTLAWASLAAAESLQVPAVAFCHSNLPALAARLVGGPRGTATRRGFEAERWARRYLVGLYRHFDLVLAPSRGLADKLKAWGVPRVMVQPLGVDCSVFTPRAHDEAWRAGFCREHGLSPSTRLLVYTGRFAAEKNLQLLANAVRRLGPGHMLVAVGSGPLPPVGPQVLVLPPEHDASRLARLVASADAYVHAGDQETFGLGVLEAMACGTPVVVAAAGGLAELAEGAGLLVDQPRSHRWAEAMRASLAGNNAAQRRAALARAQAQDWPLVMTQLTQRYTALLGRSAAPALMPAGGLALPQLARHR</sequence>
<accession>A0ABU1ZB16</accession>
<evidence type="ECO:0000313" key="3">
    <source>
        <dbReference type="Proteomes" id="UP001180536"/>
    </source>
</evidence>
<dbReference type="EMBL" id="JAVDXQ010000004">
    <property type="protein sequence ID" value="MDR7297820.1"/>
    <property type="molecule type" value="Genomic_DNA"/>
</dbReference>
<dbReference type="Gene3D" id="3.40.50.2000">
    <property type="entry name" value="Glycogen Phosphorylase B"/>
    <property type="match status" value="2"/>
</dbReference>
<evidence type="ECO:0000259" key="1">
    <source>
        <dbReference type="Pfam" id="PF13439"/>
    </source>
</evidence>
<dbReference type="PANTHER" id="PTHR45947">
    <property type="entry name" value="SULFOQUINOVOSYL TRANSFERASE SQD2"/>
    <property type="match status" value="1"/>
</dbReference>
<dbReference type="RefSeq" id="WP_056874087.1">
    <property type="nucleotide sequence ID" value="NZ_JAVDXQ010000004.1"/>
</dbReference>
<reference evidence="2 3" key="1">
    <citation type="submission" date="2023-07" db="EMBL/GenBank/DDBJ databases">
        <title>Sorghum-associated microbial communities from plants grown in Nebraska, USA.</title>
        <authorList>
            <person name="Schachtman D."/>
        </authorList>
    </citation>
    <scope>NUCLEOTIDE SEQUENCE [LARGE SCALE GENOMIC DNA]</scope>
    <source>
        <strain evidence="2 3">BE310</strain>
    </source>
</reference>
<dbReference type="Pfam" id="PF13439">
    <property type="entry name" value="Glyco_transf_4"/>
    <property type="match status" value="1"/>
</dbReference>
<dbReference type="SUPFAM" id="SSF53756">
    <property type="entry name" value="UDP-Glycosyltransferase/glycogen phosphorylase"/>
    <property type="match status" value="1"/>
</dbReference>
<evidence type="ECO:0000313" key="2">
    <source>
        <dbReference type="EMBL" id="MDR7297820.1"/>
    </source>
</evidence>
<dbReference type="Pfam" id="PF13692">
    <property type="entry name" value="Glyco_trans_1_4"/>
    <property type="match status" value="1"/>
</dbReference>
<dbReference type="GO" id="GO:0016757">
    <property type="term" value="F:glycosyltransferase activity"/>
    <property type="evidence" value="ECO:0007669"/>
    <property type="project" value="UniProtKB-KW"/>
</dbReference>
<dbReference type="PANTHER" id="PTHR45947:SF3">
    <property type="entry name" value="SULFOQUINOVOSYL TRANSFERASE SQD2"/>
    <property type="match status" value="1"/>
</dbReference>
<comment type="caution">
    <text evidence="2">The sequence shown here is derived from an EMBL/GenBank/DDBJ whole genome shotgun (WGS) entry which is preliminary data.</text>
</comment>
<dbReference type="Proteomes" id="UP001180536">
    <property type="component" value="Unassembled WGS sequence"/>
</dbReference>
<name>A0ABU1ZB16_9BURK</name>
<proteinExistence type="predicted"/>
<dbReference type="InterPro" id="IPR050194">
    <property type="entry name" value="Glycosyltransferase_grp1"/>
</dbReference>
<keyword evidence="3" id="KW-1185">Reference proteome</keyword>
<keyword evidence="2" id="KW-0808">Transferase</keyword>
<dbReference type="EC" id="2.4.1.-" evidence="2"/>
<dbReference type="InterPro" id="IPR028098">
    <property type="entry name" value="Glyco_trans_4-like_N"/>
</dbReference>
<keyword evidence="2" id="KW-0328">Glycosyltransferase</keyword>
<protein>
    <submittedName>
        <fullName evidence="2">Alpha-1,6-mannosyltransferase</fullName>
        <ecNumber evidence="2">2.4.1.-</ecNumber>
    </submittedName>
</protein>
<gene>
    <name evidence="2" type="ORF">J2X16_003169</name>
</gene>
<organism evidence="2 3">
    <name type="scientific">Pelomonas aquatica</name>
    <dbReference type="NCBI Taxonomy" id="431058"/>
    <lineage>
        <taxon>Bacteria</taxon>
        <taxon>Pseudomonadati</taxon>
        <taxon>Pseudomonadota</taxon>
        <taxon>Betaproteobacteria</taxon>
        <taxon>Burkholderiales</taxon>
        <taxon>Sphaerotilaceae</taxon>
        <taxon>Roseateles</taxon>
    </lineage>
</organism>
<feature type="domain" description="Glycosyltransferase subfamily 4-like N-terminal" evidence="1">
    <location>
        <begin position="36"/>
        <end position="203"/>
    </location>
</feature>